<evidence type="ECO:0000313" key="3">
    <source>
        <dbReference type="Proteomes" id="UP000237916"/>
    </source>
</evidence>
<dbReference type="AlphaFoldDB" id="A0A2S7Z7N2"/>
<dbReference type="STRING" id="1298594.GCA_001312465_00584"/>
<dbReference type="GO" id="GO:0016226">
    <property type="term" value="P:iron-sulfur cluster assembly"/>
    <property type="evidence" value="ECO:0007669"/>
    <property type="project" value="InterPro"/>
</dbReference>
<evidence type="ECO:0000313" key="2">
    <source>
        <dbReference type="EMBL" id="PQL19205.1"/>
    </source>
</evidence>
<keyword evidence="3" id="KW-1185">Reference proteome</keyword>
<dbReference type="Pfam" id="PF01458">
    <property type="entry name" value="SUFBD_core"/>
    <property type="match status" value="1"/>
</dbReference>
<organism evidence="2 3">
    <name type="scientific">Veillonella denticariosi JCM 15641</name>
    <dbReference type="NCBI Taxonomy" id="1298594"/>
    <lineage>
        <taxon>Bacteria</taxon>
        <taxon>Bacillati</taxon>
        <taxon>Bacillota</taxon>
        <taxon>Negativicutes</taxon>
        <taxon>Veillonellales</taxon>
        <taxon>Veillonellaceae</taxon>
        <taxon>Veillonella</taxon>
    </lineage>
</organism>
<dbReference type="InterPro" id="IPR055346">
    <property type="entry name" value="Fe-S_cluster_assembly_SufBD"/>
</dbReference>
<name>A0A2S7Z7N2_9FIRM</name>
<sequence length="348" mass="38412">MSELLFNVLPRPTFRWLRVNHTVGSLAGEDKAVQSIAVEANKNILSPLSKGTPLMNGSYEGANREAVQELVDNAEGYAIHIPANAKELVGIRIDASQRVANRFQFIVENGAELEVQFYVTGSGHELTNISYLSEYDVKDSAKVVVKKVNLLPEHVQHIEHRYTKLEDRADVEYINIEIGGSENFLNYYHDLVGQESHIVHDIAYLGNKEQKFDIAMVMSHGGKKSFSDIHNLGALSGNAKKSFRGTLDFLNGATASEGAEEDTCLLLDPTVKSVSLPLLLCKEDNVVGNHAASAGQIDHNKLFYLMSRGFSETEAKHIIVESMIRPIIDRIGDEAIEEAALAAVRNKI</sequence>
<dbReference type="Proteomes" id="UP000237916">
    <property type="component" value="Unassembled WGS sequence"/>
</dbReference>
<proteinExistence type="predicted"/>
<dbReference type="PANTHER" id="PTHR43575:SF1">
    <property type="entry name" value="PROTEIN ABCI7, CHLOROPLASTIC"/>
    <property type="match status" value="1"/>
</dbReference>
<accession>A0A2S7Z7N2</accession>
<dbReference type="InterPro" id="IPR037284">
    <property type="entry name" value="SUF_FeS_clus_asmbl_SufBD_sf"/>
</dbReference>
<dbReference type="EMBL" id="PPDB01000007">
    <property type="protein sequence ID" value="PQL19205.1"/>
    <property type="molecule type" value="Genomic_DNA"/>
</dbReference>
<dbReference type="OrthoDB" id="9803529at2"/>
<dbReference type="SUPFAM" id="SSF101960">
    <property type="entry name" value="Stabilizer of iron transporter SufD"/>
    <property type="match status" value="1"/>
</dbReference>
<evidence type="ECO:0000259" key="1">
    <source>
        <dbReference type="Pfam" id="PF01458"/>
    </source>
</evidence>
<protein>
    <submittedName>
        <fullName evidence="2">SufBD protein</fullName>
    </submittedName>
</protein>
<dbReference type="RefSeq" id="WP_054673521.1">
    <property type="nucleotide sequence ID" value="NZ_PPDB01000007.1"/>
</dbReference>
<dbReference type="PANTHER" id="PTHR43575">
    <property type="entry name" value="PROTEIN ABCI7, CHLOROPLASTIC"/>
    <property type="match status" value="1"/>
</dbReference>
<feature type="domain" description="SUF system FeS cluster assembly SufBD core" evidence="1">
    <location>
        <begin position="97"/>
        <end position="322"/>
    </location>
</feature>
<comment type="caution">
    <text evidence="2">The sequence shown here is derived from an EMBL/GenBank/DDBJ whole genome shotgun (WGS) entry which is preliminary data.</text>
</comment>
<reference evidence="2 3" key="1">
    <citation type="submission" date="2018-01" db="EMBL/GenBank/DDBJ databases">
        <title>Draft genome sequences of clinical isolates and type strains of oral Veillonella including Veillonella infantum sp., nov.</title>
        <authorList>
            <person name="Mashima I."/>
            <person name="Liao Y.-C."/>
            <person name="Sabharwal A."/>
            <person name="Haase E.M."/>
            <person name="Nakazawa F."/>
            <person name="Scannapieco F.A."/>
        </authorList>
    </citation>
    <scope>NUCLEOTIDE SEQUENCE [LARGE SCALE GENOMIC DNA]</scope>
    <source>
        <strain evidence="2 3">JCM 15641</strain>
    </source>
</reference>
<dbReference type="InterPro" id="IPR000825">
    <property type="entry name" value="SUF_FeS_clus_asmbl_SufBD_core"/>
</dbReference>
<gene>
    <name evidence="2" type="ORF">VEHSUH05_07500</name>
</gene>